<dbReference type="InterPro" id="IPR016167">
    <property type="entry name" value="FAD-bd_PCMH_sub1"/>
</dbReference>
<evidence type="ECO:0000256" key="2">
    <source>
        <dbReference type="ARBA" id="ARBA00022827"/>
    </source>
</evidence>
<name>A0A938YEQ7_9ACTN</name>
<dbReference type="PANTHER" id="PTHR42659:SF2">
    <property type="entry name" value="XANTHINE DEHYDROGENASE SUBUNIT C-RELATED"/>
    <property type="match status" value="1"/>
</dbReference>
<evidence type="ECO:0000313" key="5">
    <source>
        <dbReference type="EMBL" id="MBM9468238.1"/>
    </source>
</evidence>
<dbReference type="InterPro" id="IPR051312">
    <property type="entry name" value="Diverse_Substr_Oxidored"/>
</dbReference>
<evidence type="ECO:0000313" key="6">
    <source>
        <dbReference type="Proteomes" id="UP000663792"/>
    </source>
</evidence>
<evidence type="ECO:0000259" key="4">
    <source>
        <dbReference type="PROSITE" id="PS51387"/>
    </source>
</evidence>
<feature type="domain" description="FAD-binding PCMH-type" evidence="4">
    <location>
        <begin position="1"/>
        <end position="177"/>
    </location>
</feature>
<keyword evidence="2" id="KW-0274">FAD</keyword>
<accession>A0A938YEQ7</accession>
<keyword evidence="1" id="KW-0285">Flavoprotein</keyword>
<dbReference type="Gene3D" id="3.30.390.50">
    <property type="entry name" value="CO dehydrogenase flavoprotein, C-terminal domain"/>
    <property type="match status" value="1"/>
</dbReference>
<dbReference type="Pfam" id="PF03450">
    <property type="entry name" value="CO_deh_flav_C"/>
    <property type="match status" value="1"/>
</dbReference>
<evidence type="ECO:0000256" key="1">
    <source>
        <dbReference type="ARBA" id="ARBA00022630"/>
    </source>
</evidence>
<dbReference type="Gene3D" id="3.30.43.10">
    <property type="entry name" value="Uridine Diphospho-n-acetylenolpyruvylglucosamine Reductase, domain 2"/>
    <property type="match status" value="1"/>
</dbReference>
<dbReference type="InterPro" id="IPR016166">
    <property type="entry name" value="FAD-bd_PCMH"/>
</dbReference>
<dbReference type="SUPFAM" id="SSF55447">
    <property type="entry name" value="CO dehydrogenase flavoprotein C-terminal domain-like"/>
    <property type="match status" value="1"/>
</dbReference>
<dbReference type="InterPro" id="IPR016169">
    <property type="entry name" value="FAD-bd_PCMH_sub2"/>
</dbReference>
<dbReference type="FunFam" id="3.30.465.10:FF:000017">
    <property type="entry name" value="Xanthine dehydrogenase, FAD binding subunit"/>
    <property type="match status" value="1"/>
</dbReference>
<dbReference type="InterPro" id="IPR036683">
    <property type="entry name" value="CO_DH_flav_C_dom_sf"/>
</dbReference>
<dbReference type="PANTHER" id="PTHR42659">
    <property type="entry name" value="XANTHINE DEHYDROGENASE SUBUNIT C-RELATED"/>
    <property type="match status" value="1"/>
</dbReference>
<dbReference type="InterPro" id="IPR005107">
    <property type="entry name" value="CO_DH_flav_C"/>
</dbReference>
<dbReference type="EMBL" id="JAERWK010000016">
    <property type="protein sequence ID" value="MBM9468238.1"/>
    <property type="molecule type" value="Genomic_DNA"/>
</dbReference>
<dbReference type="GO" id="GO:0071949">
    <property type="term" value="F:FAD binding"/>
    <property type="evidence" value="ECO:0007669"/>
    <property type="project" value="InterPro"/>
</dbReference>
<dbReference type="GO" id="GO:0016491">
    <property type="term" value="F:oxidoreductase activity"/>
    <property type="evidence" value="ECO:0007669"/>
    <property type="project" value="UniProtKB-KW"/>
</dbReference>
<dbReference type="Gene3D" id="3.30.465.10">
    <property type="match status" value="1"/>
</dbReference>
<keyword evidence="6" id="KW-1185">Reference proteome</keyword>
<evidence type="ECO:0000256" key="3">
    <source>
        <dbReference type="ARBA" id="ARBA00023002"/>
    </source>
</evidence>
<proteinExistence type="predicted"/>
<dbReference type="InterPro" id="IPR036318">
    <property type="entry name" value="FAD-bd_PCMH-like_sf"/>
</dbReference>
<dbReference type="SUPFAM" id="SSF56176">
    <property type="entry name" value="FAD-binding/transporter-associated domain-like"/>
    <property type="match status" value="1"/>
</dbReference>
<dbReference type="Proteomes" id="UP000663792">
    <property type="component" value="Unassembled WGS sequence"/>
</dbReference>
<gene>
    <name evidence="5" type="ORF">JL106_13215</name>
</gene>
<dbReference type="AlphaFoldDB" id="A0A938YEQ7"/>
<dbReference type="PROSITE" id="PS51387">
    <property type="entry name" value="FAD_PCMH"/>
    <property type="match status" value="1"/>
</dbReference>
<dbReference type="RefSeq" id="WP_205261175.1">
    <property type="nucleotide sequence ID" value="NZ_JAERWK010000016.1"/>
</dbReference>
<protein>
    <submittedName>
        <fullName evidence="5">Xanthine dehydrogenase family protein subunit M</fullName>
    </submittedName>
</protein>
<keyword evidence="3" id="KW-0560">Oxidoreductase</keyword>
<dbReference type="InterPro" id="IPR002346">
    <property type="entry name" value="Mopterin_DH_FAD-bd"/>
</dbReference>
<sequence length="270" mass="28406">MIPASFDYVRAGSIDEAVSLLGEHGDDAKLLAGGHSLLPMMKLRLAVPETLIDIRHLREASYIRVDGDEVAIGGLTRHRDLVTSEVLRAEAPLIGLVAGHVGDPQIRHRGTIGGSLAHADPAADLPAAVLASGATLVAQGAAGRRTIAVDDFFLGFFETALEPDEVLVEIRVLRTGPTGAHYEKFTRRANDWAIVAVATVAGRVALANMGGRPTRATATEQALAEGASIEDAAALAADGTEPVQDMHADPDYRRHLARVLTRRSLAAAAA</sequence>
<organism evidence="5 6">
    <name type="scientific">Nakamurella leprariae</name>
    <dbReference type="NCBI Taxonomy" id="2803911"/>
    <lineage>
        <taxon>Bacteria</taxon>
        <taxon>Bacillati</taxon>
        <taxon>Actinomycetota</taxon>
        <taxon>Actinomycetes</taxon>
        <taxon>Nakamurellales</taxon>
        <taxon>Nakamurellaceae</taxon>
        <taxon>Nakamurella</taxon>
    </lineage>
</organism>
<dbReference type="SMART" id="SM01092">
    <property type="entry name" value="CO_deh_flav_C"/>
    <property type="match status" value="1"/>
</dbReference>
<comment type="caution">
    <text evidence="5">The sequence shown here is derived from an EMBL/GenBank/DDBJ whole genome shotgun (WGS) entry which is preliminary data.</text>
</comment>
<dbReference type="Pfam" id="PF00941">
    <property type="entry name" value="FAD_binding_5"/>
    <property type="match status" value="1"/>
</dbReference>
<reference evidence="5" key="1">
    <citation type="submission" date="2021-01" db="EMBL/GenBank/DDBJ databases">
        <title>YIM 132084 draft genome.</title>
        <authorList>
            <person name="An D."/>
        </authorList>
    </citation>
    <scope>NUCLEOTIDE SEQUENCE</scope>
    <source>
        <strain evidence="5">YIM 132084</strain>
    </source>
</reference>